<organism evidence="9 10">
    <name type="scientific">Coccomyxa subellipsoidea (strain C-169)</name>
    <name type="common">Green microalga</name>
    <dbReference type="NCBI Taxonomy" id="574566"/>
    <lineage>
        <taxon>Eukaryota</taxon>
        <taxon>Viridiplantae</taxon>
        <taxon>Chlorophyta</taxon>
        <taxon>core chlorophytes</taxon>
        <taxon>Trebouxiophyceae</taxon>
        <taxon>Trebouxiophyceae incertae sedis</taxon>
        <taxon>Coccomyxaceae</taxon>
        <taxon>Coccomyxa</taxon>
        <taxon>Coccomyxa subellipsoidea</taxon>
    </lineage>
</organism>
<feature type="compositionally biased region" description="Low complexity" evidence="7">
    <location>
        <begin position="500"/>
        <end position="512"/>
    </location>
</feature>
<reference evidence="9 10" key="1">
    <citation type="journal article" date="2012" name="Genome Biol.">
        <title>The genome of the polar eukaryotic microalga coccomyxa subellipsoidea reveals traits of cold adaptation.</title>
        <authorList>
            <person name="Blanc G."/>
            <person name="Agarkova I."/>
            <person name="Grimwood J."/>
            <person name="Kuo A."/>
            <person name="Brueggeman A."/>
            <person name="Dunigan D."/>
            <person name="Gurnon J."/>
            <person name="Ladunga I."/>
            <person name="Lindquist E."/>
            <person name="Lucas S."/>
            <person name="Pangilinan J."/>
            <person name="Proschold T."/>
            <person name="Salamov A."/>
            <person name="Schmutz J."/>
            <person name="Weeks D."/>
            <person name="Yamada T."/>
            <person name="Claverie J.M."/>
            <person name="Grigoriev I."/>
            <person name="Van Etten J."/>
            <person name="Lomsadze A."/>
            <person name="Borodovsky M."/>
        </authorList>
    </citation>
    <scope>NUCLEOTIDE SEQUENCE [LARGE SCALE GENOMIC DNA]</scope>
    <source>
        <strain evidence="9 10">C-169</strain>
    </source>
</reference>
<dbReference type="Gene3D" id="1.10.510.10">
    <property type="entry name" value="Transferase(Phosphotransferase) domain 1"/>
    <property type="match status" value="1"/>
</dbReference>
<dbReference type="AlphaFoldDB" id="I0Z708"/>
<comment type="caution">
    <text evidence="9">The sequence shown here is derived from an EMBL/GenBank/DDBJ whole genome shotgun (WGS) entry which is preliminary data.</text>
</comment>
<dbReference type="eggNOG" id="KOG0033">
    <property type="taxonomic scope" value="Eukaryota"/>
</dbReference>
<dbReference type="PROSITE" id="PS00108">
    <property type="entry name" value="PROTEIN_KINASE_ST"/>
    <property type="match status" value="1"/>
</dbReference>
<sequence>MCFNCVISGEANVPEWQQWADHPVRRDYDFIMDLGEGAFSQVALGQSKKDPNVYSALKVVFLRSPEMLQDPEHLAIMRREAEFLQLLDHPNIVECKDVVENEKQMVIIMEWLRGGHLLDNLEEMAGQHYSEQQAAILFVQLAEALACMHQYGLIHRDIKAENIVFKDTATQAAAKGVPPIVKFIDLGMATLYNKDEHIQGALGSPGFVAPEIIMNEDHTPAMDVFSLGIVLFIMLVGRKPFNIKEWQDLSEPAKAVLLGMLEYNPAKRLTSKQVCQAEWVVTRGGLVPKLLHPNVVRGAANVASLRRLRYLVHGAVAMRRLSQDASADTSAKEGNAPDLEQSVRARNEMTKRLQRRRHTELGSLHNIAIRLNGRALAKKHDQGQTVEPERDLSVRGGRQYTMGSVNSTRDFYTVHGTSKAAPFLLKPSGTAILLSEMDSTVADSSWRNRALAATLGKSNSNTMLELQSGGMEEFKSSKKPAPNKSELLQSVASDLRDLWQGSKPQQSSDSGSSGSGGKRSFLRRISSNLSQRGFRKSDKDSSIRNGAGFHKENAAASTSTNDAAMRDPLEHAYSAPVKVLRMRPFTGDTDVATDLLQPLPHIQEGHREGMRDSIDVRSSMDPHGHQQEVVTPLMKSSAGLVSTSLPGPSK</sequence>
<dbReference type="InterPro" id="IPR050205">
    <property type="entry name" value="CDPK_Ser/Thr_kinases"/>
</dbReference>
<evidence type="ECO:0000256" key="4">
    <source>
        <dbReference type="ARBA" id="ARBA00022777"/>
    </source>
</evidence>
<dbReference type="GO" id="GO:0004674">
    <property type="term" value="F:protein serine/threonine kinase activity"/>
    <property type="evidence" value="ECO:0007669"/>
    <property type="project" value="UniProtKB-KW"/>
</dbReference>
<dbReference type="OrthoDB" id="504170at2759"/>
<dbReference type="KEGG" id="csl:COCSUDRAFT_64486"/>
<dbReference type="InterPro" id="IPR017441">
    <property type="entry name" value="Protein_kinase_ATP_BS"/>
</dbReference>
<dbReference type="InterPro" id="IPR008271">
    <property type="entry name" value="Ser/Thr_kinase_AS"/>
</dbReference>
<evidence type="ECO:0000256" key="5">
    <source>
        <dbReference type="ARBA" id="ARBA00022840"/>
    </source>
</evidence>
<accession>I0Z708</accession>
<name>I0Z708_COCSC</name>
<keyword evidence="3 6" id="KW-0547">Nucleotide-binding</keyword>
<evidence type="ECO:0000256" key="6">
    <source>
        <dbReference type="PROSITE-ProRule" id="PRU10141"/>
    </source>
</evidence>
<dbReference type="PANTHER" id="PTHR24349">
    <property type="entry name" value="SERINE/THREONINE-PROTEIN KINASE"/>
    <property type="match status" value="1"/>
</dbReference>
<evidence type="ECO:0000256" key="1">
    <source>
        <dbReference type="ARBA" id="ARBA00022527"/>
    </source>
</evidence>
<keyword evidence="10" id="KW-1185">Reference proteome</keyword>
<keyword evidence="4" id="KW-0418">Kinase</keyword>
<dbReference type="EMBL" id="AGSI01000002">
    <property type="protein sequence ID" value="EIE26427.1"/>
    <property type="molecule type" value="Genomic_DNA"/>
</dbReference>
<dbReference type="STRING" id="574566.I0Z708"/>
<evidence type="ECO:0000259" key="8">
    <source>
        <dbReference type="PROSITE" id="PS50011"/>
    </source>
</evidence>
<keyword evidence="5 6" id="KW-0067">ATP-binding</keyword>
<feature type="compositionally biased region" description="Low complexity" evidence="7">
    <location>
        <begin position="554"/>
        <end position="563"/>
    </location>
</feature>
<dbReference type="Pfam" id="PF00069">
    <property type="entry name" value="Pkinase"/>
    <property type="match status" value="1"/>
</dbReference>
<dbReference type="GO" id="GO:0005524">
    <property type="term" value="F:ATP binding"/>
    <property type="evidence" value="ECO:0007669"/>
    <property type="project" value="UniProtKB-UniRule"/>
</dbReference>
<dbReference type="SMART" id="SM00220">
    <property type="entry name" value="S_TKc"/>
    <property type="match status" value="1"/>
</dbReference>
<keyword evidence="1" id="KW-0723">Serine/threonine-protein kinase</keyword>
<evidence type="ECO:0000256" key="7">
    <source>
        <dbReference type="SAM" id="MobiDB-lite"/>
    </source>
</evidence>
<feature type="domain" description="Protein kinase" evidence="8">
    <location>
        <begin position="28"/>
        <end position="280"/>
    </location>
</feature>
<evidence type="ECO:0000256" key="3">
    <source>
        <dbReference type="ARBA" id="ARBA00022741"/>
    </source>
</evidence>
<dbReference type="Proteomes" id="UP000007264">
    <property type="component" value="Unassembled WGS sequence"/>
</dbReference>
<keyword evidence="2" id="KW-0808">Transferase</keyword>
<feature type="binding site" evidence="6">
    <location>
        <position position="58"/>
    </location>
    <ligand>
        <name>ATP</name>
        <dbReference type="ChEBI" id="CHEBI:30616"/>
    </ligand>
</feature>
<dbReference type="InterPro" id="IPR011009">
    <property type="entry name" value="Kinase-like_dom_sf"/>
</dbReference>
<gene>
    <name evidence="9" type="ORF">COCSUDRAFT_64486</name>
</gene>
<dbReference type="PROSITE" id="PS00107">
    <property type="entry name" value="PROTEIN_KINASE_ATP"/>
    <property type="match status" value="1"/>
</dbReference>
<dbReference type="SUPFAM" id="SSF56112">
    <property type="entry name" value="Protein kinase-like (PK-like)"/>
    <property type="match status" value="1"/>
</dbReference>
<dbReference type="InterPro" id="IPR000719">
    <property type="entry name" value="Prot_kinase_dom"/>
</dbReference>
<evidence type="ECO:0000313" key="10">
    <source>
        <dbReference type="Proteomes" id="UP000007264"/>
    </source>
</evidence>
<feature type="region of interest" description="Disordered" evidence="7">
    <location>
        <begin position="500"/>
        <end position="563"/>
    </location>
</feature>
<dbReference type="GeneID" id="17044437"/>
<dbReference type="PROSITE" id="PS50011">
    <property type="entry name" value="PROTEIN_KINASE_DOM"/>
    <property type="match status" value="1"/>
</dbReference>
<dbReference type="RefSeq" id="XP_005650971.1">
    <property type="nucleotide sequence ID" value="XM_005650914.1"/>
</dbReference>
<evidence type="ECO:0000313" key="9">
    <source>
        <dbReference type="EMBL" id="EIE26427.1"/>
    </source>
</evidence>
<protein>
    <submittedName>
        <fullName evidence="9">Kinase-like protein</fullName>
    </submittedName>
</protein>
<proteinExistence type="predicted"/>
<evidence type="ECO:0000256" key="2">
    <source>
        <dbReference type="ARBA" id="ARBA00022679"/>
    </source>
</evidence>
<feature type="region of interest" description="Disordered" evidence="7">
    <location>
        <begin position="322"/>
        <end position="344"/>
    </location>
</feature>